<name>A0A502L489_9GAMM</name>
<dbReference type="OrthoDB" id="6227284at2"/>
<keyword evidence="2" id="KW-1185">Reference proteome</keyword>
<protein>
    <submittedName>
        <fullName evidence="1">Uncharacterized protein</fullName>
    </submittedName>
</protein>
<reference evidence="1 2" key="1">
    <citation type="submission" date="2019-01" db="EMBL/GenBank/DDBJ databases">
        <title>Litorilituus lipolytica sp. nov., isolated from intertidal sand of the Yellow Sea in China.</title>
        <authorList>
            <person name="Liu A."/>
        </authorList>
    </citation>
    <scope>NUCLEOTIDE SEQUENCE [LARGE SCALE GENOMIC DNA]</scope>
    <source>
        <strain evidence="1 2">RZ04</strain>
    </source>
</reference>
<evidence type="ECO:0000313" key="1">
    <source>
        <dbReference type="EMBL" id="TPH18536.1"/>
    </source>
</evidence>
<comment type="caution">
    <text evidence="1">The sequence shown here is derived from an EMBL/GenBank/DDBJ whole genome shotgun (WGS) entry which is preliminary data.</text>
</comment>
<organism evidence="1 2">
    <name type="scientific">Litorilituus lipolyticus</name>
    <dbReference type="NCBI Taxonomy" id="2491017"/>
    <lineage>
        <taxon>Bacteria</taxon>
        <taxon>Pseudomonadati</taxon>
        <taxon>Pseudomonadota</taxon>
        <taxon>Gammaproteobacteria</taxon>
        <taxon>Alteromonadales</taxon>
        <taxon>Colwelliaceae</taxon>
        <taxon>Litorilituus</taxon>
    </lineage>
</organism>
<sequence length="113" mass="13529">MEVIVLLAFGALFWLVWQLYKAKKFTQFKQNIEQELKAKVIDSIKQELAETRSEKYPNNACHEQATIFYWTQYKSRILHAALDKEIITKEWLKESGNMRNAQHLFHVEQRFLP</sequence>
<dbReference type="EMBL" id="SAWY01000003">
    <property type="protein sequence ID" value="TPH18536.1"/>
    <property type="molecule type" value="Genomic_DNA"/>
</dbReference>
<accession>A0A502L489</accession>
<gene>
    <name evidence="1" type="ORF">EPA86_01895</name>
</gene>
<dbReference type="RefSeq" id="WP_140601323.1">
    <property type="nucleotide sequence ID" value="NZ_SAWY01000003.1"/>
</dbReference>
<dbReference type="AlphaFoldDB" id="A0A502L489"/>
<evidence type="ECO:0000313" key="2">
    <source>
        <dbReference type="Proteomes" id="UP000315303"/>
    </source>
</evidence>
<dbReference type="Proteomes" id="UP000315303">
    <property type="component" value="Unassembled WGS sequence"/>
</dbReference>
<proteinExistence type="predicted"/>